<dbReference type="InterPro" id="IPR026622">
    <property type="entry name" value="Mxra7"/>
</dbReference>
<dbReference type="Proteomes" id="UP001642483">
    <property type="component" value="Unassembled WGS sequence"/>
</dbReference>
<proteinExistence type="predicted"/>
<dbReference type="PANTHER" id="PTHR21845">
    <property type="entry name" value="TRANSMEMBRANE ANCHOR PROTEIN 1"/>
    <property type="match status" value="1"/>
</dbReference>
<evidence type="ECO:0000313" key="3">
    <source>
        <dbReference type="EMBL" id="CAK8680296.1"/>
    </source>
</evidence>
<feature type="transmembrane region" description="Helical" evidence="1">
    <location>
        <begin position="12"/>
        <end position="34"/>
    </location>
</feature>
<accession>A0ABP0FLQ2</accession>
<reference evidence="3 4" key="1">
    <citation type="submission" date="2024-02" db="EMBL/GenBank/DDBJ databases">
        <authorList>
            <person name="Daric V."/>
            <person name="Darras S."/>
        </authorList>
    </citation>
    <scope>NUCLEOTIDE SEQUENCE [LARGE SCALE GENOMIC DNA]</scope>
</reference>
<dbReference type="EMBL" id="CAWYQH010000068">
    <property type="protein sequence ID" value="CAK8680296.1"/>
    <property type="molecule type" value="Genomic_DNA"/>
</dbReference>
<keyword evidence="1" id="KW-0472">Membrane</keyword>
<dbReference type="PANTHER" id="PTHR21845:SF2">
    <property type="entry name" value="MATRIX-REMODELING-ASSOCIATED PROTEIN 7"/>
    <property type="match status" value="1"/>
</dbReference>
<organism evidence="3 4">
    <name type="scientific">Clavelina lepadiformis</name>
    <name type="common">Light-bulb sea squirt</name>
    <name type="synonym">Ascidia lepadiformis</name>
    <dbReference type="NCBI Taxonomy" id="159417"/>
    <lineage>
        <taxon>Eukaryota</taxon>
        <taxon>Metazoa</taxon>
        <taxon>Chordata</taxon>
        <taxon>Tunicata</taxon>
        <taxon>Ascidiacea</taxon>
        <taxon>Aplousobranchia</taxon>
        <taxon>Clavelinidae</taxon>
        <taxon>Clavelina</taxon>
    </lineage>
</organism>
<dbReference type="Pfam" id="PF25473">
    <property type="entry name" value="MXRA7_helical"/>
    <property type="match status" value="1"/>
</dbReference>
<sequence length="285" mass="31913">MMSLNWVYDYVYLLGGLNTFLLAVLVILVTRYTFYSASKKKQVSKVKVKAPLPEKQPRKNFAAGDQATPFGCSAEHLNEVMRCAWILHNYEPPNTEFGSGEPSVKVGKNTEEYQKNVPILGKGEPLCIPLETKGVHVKDSPLTGVLEEEDQEVDLLDLLPENIELANDEELDEDTAMSPQAMADIEAEMLDLSILNETLDEQHDTVAEGYEDQEISLLKSSSIDTASLTQLSQASKTLTEEQLENEKRVQQHQLDQILAVMKQNPEIFGEMTSSDMQDQAKLYSI</sequence>
<evidence type="ECO:0000313" key="4">
    <source>
        <dbReference type="Proteomes" id="UP001642483"/>
    </source>
</evidence>
<protein>
    <recommendedName>
        <fullName evidence="2">Matrix-remodeling-associated protein 7 helical domain-containing protein</fullName>
    </recommendedName>
</protein>
<keyword evidence="1" id="KW-0812">Transmembrane</keyword>
<evidence type="ECO:0000256" key="1">
    <source>
        <dbReference type="SAM" id="Phobius"/>
    </source>
</evidence>
<keyword evidence="1" id="KW-1133">Transmembrane helix</keyword>
<name>A0ABP0FLQ2_CLALP</name>
<gene>
    <name evidence="3" type="ORF">CVLEPA_LOCUS10564</name>
</gene>
<keyword evidence="4" id="KW-1185">Reference proteome</keyword>
<comment type="caution">
    <text evidence="3">The sequence shown here is derived from an EMBL/GenBank/DDBJ whole genome shotgun (WGS) entry which is preliminary data.</text>
</comment>
<evidence type="ECO:0000259" key="2">
    <source>
        <dbReference type="Pfam" id="PF25473"/>
    </source>
</evidence>
<feature type="domain" description="Matrix-remodeling-associated protein 7 helical" evidence="2">
    <location>
        <begin position="229"/>
        <end position="284"/>
    </location>
</feature>
<dbReference type="InterPro" id="IPR057534">
    <property type="entry name" value="MXRA7_helical"/>
</dbReference>